<feature type="region of interest" description="Disordered" evidence="1">
    <location>
        <begin position="26"/>
        <end position="64"/>
    </location>
</feature>
<dbReference type="AlphaFoldDB" id="A0A1G8CNT4"/>
<keyword evidence="2" id="KW-0732">Signal</keyword>
<proteinExistence type="predicted"/>
<evidence type="ECO:0000256" key="2">
    <source>
        <dbReference type="SAM" id="SignalP"/>
    </source>
</evidence>
<accession>A0A1G8CNT4</accession>
<sequence>MASMHRSTSLAIASAVAVLALAGCAGGAEPSPSPTPSPSATSSPTASPSPSPSASPAPEGACTASDLAVTQSTGDAGAGSVSVTFAFENVGVEPCTLAGFPGVSAVGGGDGEQLGQPADRSDLAYDAVELPPGVTATAAMRMVNVAGGGGPLGEACAVQDADGWRVYPPDSTEAIFVAVDGLQACAGDVDWITIDPIVG</sequence>
<dbReference type="STRING" id="399736.SAMN04489720_1354"/>
<dbReference type="PROSITE" id="PS51257">
    <property type="entry name" value="PROKAR_LIPOPROTEIN"/>
    <property type="match status" value="1"/>
</dbReference>
<evidence type="ECO:0000256" key="1">
    <source>
        <dbReference type="SAM" id="MobiDB-lite"/>
    </source>
</evidence>
<reference evidence="5" key="1">
    <citation type="submission" date="2016-10" db="EMBL/GenBank/DDBJ databases">
        <authorList>
            <person name="Varghese N."/>
            <person name="Submissions S."/>
        </authorList>
    </citation>
    <scope>NUCLEOTIDE SEQUENCE [LARGE SCALE GENOMIC DNA]</scope>
    <source>
        <strain evidence="5">DSM 22002</strain>
    </source>
</reference>
<feature type="signal peptide" evidence="2">
    <location>
        <begin position="1"/>
        <end position="27"/>
    </location>
</feature>
<feature type="chain" id="PRO_5009243159" description="DUF4232 domain-containing protein" evidence="2">
    <location>
        <begin position="28"/>
        <end position="199"/>
    </location>
</feature>
<dbReference type="EMBL" id="LT629695">
    <property type="protein sequence ID" value="SDH46963.1"/>
    <property type="molecule type" value="Genomic_DNA"/>
</dbReference>
<gene>
    <name evidence="4" type="ORF">SAMN04489720_1354</name>
</gene>
<keyword evidence="5" id="KW-1185">Reference proteome</keyword>
<feature type="domain" description="DUF4232" evidence="3">
    <location>
        <begin position="62"/>
        <end position="196"/>
    </location>
</feature>
<name>A0A1G8CNT4_9MICO</name>
<dbReference type="Pfam" id="PF14016">
    <property type="entry name" value="DUF4232"/>
    <property type="match status" value="1"/>
</dbReference>
<dbReference type="InterPro" id="IPR025326">
    <property type="entry name" value="DUF4232"/>
</dbReference>
<protein>
    <recommendedName>
        <fullName evidence="3">DUF4232 domain-containing protein</fullName>
    </recommendedName>
</protein>
<evidence type="ECO:0000259" key="3">
    <source>
        <dbReference type="Pfam" id="PF14016"/>
    </source>
</evidence>
<organism evidence="4 5">
    <name type="scientific">Agrococcus jejuensis</name>
    <dbReference type="NCBI Taxonomy" id="399736"/>
    <lineage>
        <taxon>Bacteria</taxon>
        <taxon>Bacillati</taxon>
        <taxon>Actinomycetota</taxon>
        <taxon>Actinomycetes</taxon>
        <taxon>Micrococcales</taxon>
        <taxon>Microbacteriaceae</taxon>
        <taxon>Agrococcus</taxon>
    </lineage>
</organism>
<evidence type="ECO:0000313" key="5">
    <source>
        <dbReference type="Proteomes" id="UP000198822"/>
    </source>
</evidence>
<dbReference type="Proteomes" id="UP000198822">
    <property type="component" value="Chromosome I"/>
</dbReference>
<evidence type="ECO:0000313" key="4">
    <source>
        <dbReference type="EMBL" id="SDH46963.1"/>
    </source>
</evidence>